<protein>
    <recommendedName>
        <fullName evidence="10">Protein TonB</fullName>
    </recommendedName>
</protein>
<evidence type="ECO:0000313" key="12">
    <source>
        <dbReference type="EMBL" id="MDO6424630.1"/>
    </source>
</evidence>
<dbReference type="GO" id="GO:0030288">
    <property type="term" value="C:outer membrane-bounded periplasmic space"/>
    <property type="evidence" value="ECO:0007669"/>
    <property type="project" value="InterPro"/>
</dbReference>
<feature type="transmembrane region" description="Helical" evidence="10">
    <location>
        <begin position="15"/>
        <end position="39"/>
    </location>
</feature>
<evidence type="ECO:0000256" key="5">
    <source>
        <dbReference type="ARBA" id="ARBA00022519"/>
    </source>
</evidence>
<dbReference type="PANTHER" id="PTHR33446">
    <property type="entry name" value="PROTEIN TONB-RELATED"/>
    <property type="match status" value="1"/>
</dbReference>
<sequence>MTTVLTTPINDGSSIRILLVAPLAAITTAVLVMFMYKLVVTNFVAPKDKPELIIPEVTWEEPVVETILDKSKPELNETVEMPPVILPNEGPVDDGMDVTIPTTGAGTFELTFNPNSTNNSYPIARVMVGAQYPSTAAARGIEGYVDVQFDVAASGATENIQVVGYEPSTIFNRAATRAAAKWKFQPKMIDGKPVKFEGMVKRVRFEMQK</sequence>
<dbReference type="InterPro" id="IPR006260">
    <property type="entry name" value="TonB/TolA_C"/>
</dbReference>
<organism evidence="12 13">
    <name type="scientific">Saccharophagus degradans</name>
    <dbReference type="NCBI Taxonomy" id="86304"/>
    <lineage>
        <taxon>Bacteria</taxon>
        <taxon>Pseudomonadati</taxon>
        <taxon>Pseudomonadota</taxon>
        <taxon>Gammaproteobacteria</taxon>
        <taxon>Cellvibrionales</taxon>
        <taxon>Cellvibrionaceae</taxon>
        <taxon>Saccharophagus</taxon>
    </lineage>
</organism>
<keyword evidence="9 10" id="KW-0472">Membrane</keyword>
<dbReference type="InterPro" id="IPR037682">
    <property type="entry name" value="TonB_C"/>
</dbReference>
<dbReference type="PRINTS" id="PR01374">
    <property type="entry name" value="TONBPROTEIN"/>
</dbReference>
<dbReference type="GO" id="GO:0005886">
    <property type="term" value="C:plasma membrane"/>
    <property type="evidence" value="ECO:0007669"/>
    <property type="project" value="UniProtKB-SubCell"/>
</dbReference>
<dbReference type="Pfam" id="PF03544">
    <property type="entry name" value="TonB_C"/>
    <property type="match status" value="1"/>
</dbReference>
<proteinExistence type="inferred from homology"/>
<evidence type="ECO:0000256" key="6">
    <source>
        <dbReference type="ARBA" id="ARBA00022692"/>
    </source>
</evidence>
<name>A0AAW7XAK4_9GAMM</name>
<evidence type="ECO:0000313" key="13">
    <source>
        <dbReference type="Proteomes" id="UP001169760"/>
    </source>
</evidence>
<evidence type="ECO:0000256" key="1">
    <source>
        <dbReference type="ARBA" id="ARBA00004383"/>
    </source>
</evidence>
<keyword evidence="4 10" id="KW-1003">Cell membrane</keyword>
<dbReference type="EMBL" id="JAUOPB010000016">
    <property type="protein sequence ID" value="MDO6424630.1"/>
    <property type="molecule type" value="Genomic_DNA"/>
</dbReference>
<dbReference type="SUPFAM" id="SSF74653">
    <property type="entry name" value="TolA/TonB C-terminal domain"/>
    <property type="match status" value="1"/>
</dbReference>
<evidence type="ECO:0000256" key="3">
    <source>
        <dbReference type="ARBA" id="ARBA00022448"/>
    </source>
</evidence>
<comment type="caution">
    <text evidence="12">The sequence shown here is derived from an EMBL/GenBank/DDBJ whole genome shotgun (WGS) entry which is preliminary data.</text>
</comment>
<dbReference type="InterPro" id="IPR051045">
    <property type="entry name" value="TonB-dependent_transducer"/>
</dbReference>
<evidence type="ECO:0000256" key="8">
    <source>
        <dbReference type="ARBA" id="ARBA00022989"/>
    </source>
</evidence>
<comment type="similarity">
    <text evidence="2 10">Belongs to the TonB family.</text>
</comment>
<dbReference type="GO" id="GO:0031992">
    <property type="term" value="F:energy transducer activity"/>
    <property type="evidence" value="ECO:0007669"/>
    <property type="project" value="InterPro"/>
</dbReference>
<keyword evidence="7 10" id="KW-0653">Protein transport</keyword>
<accession>A0AAW7XAK4</accession>
<keyword evidence="5 10" id="KW-0997">Cell inner membrane</keyword>
<evidence type="ECO:0000256" key="4">
    <source>
        <dbReference type="ARBA" id="ARBA00022475"/>
    </source>
</evidence>
<dbReference type="GO" id="GO:0015891">
    <property type="term" value="P:siderophore transport"/>
    <property type="evidence" value="ECO:0007669"/>
    <property type="project" value="InterPro"/>
</dbReference>
<reference evidence="12" key="1">
    <citation type="submission" date="2023-07" db="EMBL/GenBank/DDBJ databases">
        <title>Genome content predicts the carbon catabolic preferences of heterotrophic bacteria.</title>
        <authorList>
            <person name="Gralka M."/>
        </authorList>
    </citation>
    <scope>NUCLEOTIDE SEQUENCE</scope>
    <source>
        <strain evidence="12">I3M17_2</strain>
    </source>
</reference>
<gene>
    <name evidence="12" type="ORF">Q4521_19230</name>
</gene>
<keyword evidence="10" id="KW-0735">Signal-anchor</keyword>
<dbReference type="InterPro" id="IPR003538">
    <property type="entry name" value="TonB"/>
</dbReference>
<evidence type="ECO:0000256" key="9">
    <source>
        <dbReference type="ARBA" id="ARBA00023136"/>
    </source>
</evidence>
<dbReference type="NCBIfam" id="TIGR01352">
    <property type="entry name" value="tonB_Cterm"/>
    <property type="match status" value="1"/>
</dbReference>
<feature type="domain" description="TonB C-terminal" evidence="11">
    <location>
        <begin position="117"/>
        <end position="209"/>
    </location>
</feature>
<keyword evidence="6 10" id="KW-0812">Transmembrane</keyword>
<comment type="function">
    <text evidence="10">Interacts with outer membrane receptor proteins that carry out high-affinity binding and energy dependent uptake into the periplasmic space of specific substrates. It could act to transduce energy from the cytoplasmic membrane to specific energy-requiring processes in the outer membrane, resulting in the release into the periplasm of ligands bound by these outer membrane proteins.</text>
</comment>
<dbReference type="GO" id="GO:0055085">
    <property type="term" value="P:transmembrane transport"/>
    <property type="evidence" value="ECO:0007669"/>
    <property type="project" value="InterPro"/>
</dbReference>
<evidence type="ECO:0000256" key="2">
    <source>
        <dbReference type="ARBA" id="ARBA00006555"/>
    </source>
</evidence>
<evidence type="ECO:0000259" key="11">
    <source>
        <dbReference type="PROSITE" id="PS52015"/>
    </source>
</evidence>
<keyword evidence="3 10" id="KW-0813">Transport</keyword>
<dbReference type="PANTHER" id="PTHR33446:SF14">
    <property type="entry name" value="PROTEIN TONB"/>
    <property type="match status" value="1"/>
</dbReference>
<dbReference type="Proteomes" id="UP001169760">
    <property type="component" value="Unassembled WGS sequence"/>
</dbReference>
<comment type="subcellular location">
    <subcellularLocation>
        <location evidence="1 10">Cell inner membrane</location>
        <topology evidence="1 10">Single-pass membrane protein</topology>
        <orientation evidence="1 10">Periplasmic side</orientation>
    </subcellularLocation>
</comment>
<dbReference type="PROSITE" id="PS52015">
    <property type="entry name" value="TONB_CTD"/>
    <property type="match status" value="1"/>
</dbReference>
<evidence type="ECO:0000256" key="10">
    <source>
        <dbReference type="RuleBase" id="RU362123"/>
    </source>
</evidence>
<keyword evidence="8 10" id="KW-1133">Transmembrane helix</keyword>
<dbReference type="Gene3D" id="3.30.1150.10">
    <property type="match status" value="1"/>
</dbReference>
<dbReference type="RefSeq" id="WP_280947792.1">
    <property type="nucleotide sequence ID" value="NZ_CP123764.1"/>
</dbReference>
<dbReference type="GO" id="GO:0015031">
    <property type="term" value="P:protein transport"/>
    <property type="evidence" value="ECO:0007669"/>
    <property type="project" value="UniProtKB-UniRule"/>
</dbReference>
<evidence type="ECO:0000256" key="7">
    <source>
        <dbReference type="ARBA" id="ARBA00022927"/>
    </source>
</evidence>
<dbReference type="AlphaFoldDB" id="A0AAW7XAK4"/>